<dbReference type="OrthoDB" id="68437at2759"/>
<dbReference type="AlphaFoldDB" id="A0A8J4WGB4"/>
<evidence type="ECO:0000313" key="1">
    <source>
        <dbReference type="EMBL" id="KAF5400298.1"/>
    </source>
</evidence>
<organism evidence="1 2">
    <name type="scientific">Paragonimus heterotremus</name>
    <dbReference type="NCBI Taxonomy" id="100268"/>
    <lineage>
        <taxon>Eukaryota</taxon>
        <taxon>Metazoa</taxon>
        <taxon>Spiralia</taxon>
        <taxon>Lophotrochozoa</taxon>
        <taxon>Platyhelminthes</taxon>
        <taxon>Trematoda</taxon>
        <taxon>Digenea</taxon>
        <taxon>Plagiorchiida</taxon>
        <taxon>Troglotremata</taxon>
        <taxon>Troglotrematidae</taxon>
        <taxon>Paragonimus</taxon>
    </lineage>
</organism>
<comment type="caution">
    <text evidence="1">The sequence shown here is derived from an EMBL/GenBank/DDBJ whole genome shotgun (WGS) entry which is preliminary data.</text>
</comment>
<protein>
    <submittedName>
        <fullName evidence="1">Uncharacterized protein</fullName>
    </submittedName>
</protein>
<accession>A0A8J4WGB4</accession>
<gene>
    <name evidence="1" type="ORF">PHET_06464</name>
</gene>
<sequence>MAVGGPARHLPNNMVQLLAKASGANMPSAERDISWAMGVCGKSDPDTLEASNLGPMKSSATLDGTKKDNAVQMSGRLAQTLITLGLFPASKLAKLRVSNKETTDQLNDMCRLLRMLSRSEDAGPIAVMNELAGTVENEGDQTAVTAEGDVWESQVYEPSVTLQLLLDLGHLALDRQVFGICDACVRVCEQILSQESITNRESTEFQLDMLALRLKSVRDSFSFQRKPEKFIAVSLTSSLITGEFVLGAITIHRQAMLQCQKRLERGLKQKLNSEAVHIGCVTLWHLCLPLFQRPVRRNQSVRKSLQLIVNCLEEIRRYHAAEPHLLLWVCVPTVRKLSIFYKITFRGILNKAGEILAPGVFQHALELESRLHNGTPDTNLNLKNSMHKRSELTETPKHYKFTLGEVQNLADRAQIWASLLELMESDLVKQMIGATQSESVMKERWVSCVYSF</sequence>
<name>A0A8J4WGB4_9TREM</name>
<evidence type="ECO:0000313" key="2">
    <source>
        <dbReference type="Proteomes" id="UP000748531"/>
    </source>
</evidence>
<reference evidence="1" key="1">
    <citation type="submission" date="2019-05" db="EMBL/GenBank/DDBJ databases">
        <title>Annotation for the trematode Paragonimus heterotremus.</title>
        <authorList>
            <person name="Choi Y.-J."/>
        </authorList>
    </citation>
    <scope>NUCLEOTIDE SEQUENCE</scope>
    <source>
        <strain evidence="1">LC</strain>
    </source>
</reference>
<keyword evidence="2" id="KW-1185">Reference proteome</keyword>
<dbReference type="EMBL" id="LUCH01003309">
    <property type="protein sequence ID" value="KAF5400298.1"/>
    <property type="molecule type" value="Genomic_DNA"/>
</dbReference>
<dbReference type="Proteomes" id="UP000748531">
    <property type="component" value="Unassembled WGS sequence"/>
</dbReference>
<proteinExistence type="predicted"/>